<dbReference type="OrthoDB" id="501625at2"/>
<gene>
    <name evidence="2" type="ORF">UH38_06415</name>
</gene>
<organism evidence="2 3">
    <name type="scientific">Aliterella atlantica CENA595</name>
    <dbReference type="NCBI Taxonomy" id="1618023"/>
    <lineage>
        <taxon>Bacteria</taxon>
        <taxon>Bacillati</taxon>
        <taxon>Cyanobacteriota</taxon>
        <taxon>Cyanophyceae</taxon>
        <taxon>Chroococcidiopsidales</taxon>
        <taxon>Aliterellaceae</taxon>
        <taxon>Aliterella</taxon>
    </lineage>
</organism>
<keyword evidence="1" id="KW-0812">Transmembrane</keyword>
<feature type="transmembrane region" description="Helical" evidence="1">
    <location>
        <begin position="20"/>
        <end position="42"/>
    </location>
</feature>
<evidence type="ECO:0000313" key="2">
    <source>
        <dbReference type="EMBL" id="KJH72406.1"/>
    </source>
</evidence>
<proteinExistence type="predicted"/>
<sequence length="478" mass="56482">MLSVQEVKRKKFPSRRYLWLERLLAIIALINLVLVAFDLSYVPWRDFYFEEAPIIVQYYDRVKGIEPHRETQRYLNTVDKLETQVEQSGLQSEETERVLLQLRRLSNEMIEDNPFDVANKTGNLAKIKRLMRVRVASFENASSELSAHEAFTLFWSQLYLSQRNWQEEISFFNSNLRPLIATNYYRDIGENSKFIDKFWLIDSPFIAIFVLDFLIRTLYISVRNKLTWLEAMLRRWYDLFLLLPFWRWLRVIPVTIRLYQSRLLNLEPVRSQINHDFVANFAEEITEVVGIRLIDQLQEAVRRGNISRWLFRSTSGQSYVDINNRNEIQAIANRLIQLSVYQVLPKIQPDIQVLLNHTIQNVLNQSPVYRQIQNVPGMNKLPNQMTEKLANDISQAAYSTITNFMEDPVAAKMWNKLFDNFSKALEVELQKQPNIQEIQTLVIDLLEEIKINYVQSIAEGGVEDILEESQKIRRINRK</sequence>
<dbReference type="Proteomes" id="UP000032452">
    <property type="component" value="Unassembled WGS sequence"/>
</dbReference>
<dbReference type="PATRIC" id="fig|1618023.3.peg.2763"/>
<dbReference type="RefSeq" id="WP_045053825.1">
    <property type="nucleotide sequence ID" value="NZ_CAWMDP010000032.1"/>
</dbReference>
<protein>
    <submittedName>
        <fullName evidence="2">Uncharacterized protein</fullName>
    </submittedName>
</protein>
<reference evidence="2 3" key="1">
    <citation type="submission" date="2015-02" db="EMBL/GenBank/DDBJ databases">
        <title>Draft genome of a novel marine cyanobacterium (Chroococcales) isolated from South Atlantic Ocean.</title>
        <authorList>
            <person name="Rigonato J."/>
            <person name="Alvarenga D.O."/>
            <person name="Branco L.H."/>
            <person name="Varani A.M."/>
            <person name="Brandini F.P."/>
            <person name="Fiore M.F."/>
        </authorList>
    </citation>
    <scope>NUCLEOTIDE SEQUENCE [LARGE SCALE GENOMIC DNA]</scope>
    <source>
        <strain evidence="2 3">CENA595</strain>
    </source>
</reference>
<evidence type="ECO:0000256" key="1">
    <source>
        <dbReference type="SAM" id="Phobius"/>
    </source>
</evidence>
<keyword evidence="1" id="KW-0472">Membrane</keyword>
<name>A0A0D8ZYX5_9CYAN</name>
<keyword evidence="1" id="KW-1133">Transmembrane helix</keyword>
<comment type="caution">
    <text evidence="2">The sequence shown here is derived from an EMBL/GenBank/DDBJ whole genome shotgun (WGS) entry which is preliminary data.</text>
</comment>
<keyword evidence="3" id="KW-1185">Reference proteome</keyword>
<accession>A0A0D8ZYX5</accession>
<dbReference type="EMBL" id="JYON01000005">
    <property type="protein sequence ID" value="KJH72406.1"/>
    <property type="molecule type" value="Genomic_DNA"/>
</dbReference>
<evidence type="ECO:0000313" key="3">
    <source>
        <dbReference type="Proteomes" id="UP000032452"/>
    </source>
</evidence>
<dbReference type="AlphaFoldDB" id="A0A0D8ZYX5"/>
<dbReference type="STRING" id="1618023.UH38_06415"/>